<dbReference type="PANTHER" id="PTHR12149">
    <property type="entry name" value="FRUCTOSAMINE 3 KINASE-RELATED PROTEIN"/>
    <property type="match status" value="1"/>
</dbReference>
<evidence type="ECO:0000313" key="4">
    <source>
        <dbReference type="Proteomes" id="UP001521785"/>
    </source>
</evidence>
<comment type="caution">
    <text evidence="3">The sequence shown here is derived from an EMBL/GenBank/DDBJ whole genome shotgun (WGS) entry which is preliminary data.</text>
</comment>
<sequence>MKCEFGEKARRMMEGAFRSEKAYYSYAPEHVPKPLAFGNFKAEPEKWSYLSDFRKMINELPDVEKFVEVVSKVHLSSKGKSPNGRFGFDVATHLANIPNNNTWQDSWEAWFTQAMKVMYGFEKESQGEDEELDTLFDALCSKVIPRLLRPLETDGRSIEPCLVHSDLWPGNVMPDADTGEIMIFDSCAFWGHNEADLGPWRAPRYRLGEPYLEQYKKVMGKSEPEADWDDRNALYAL</sequence>
<dbReference type="PIRSF" id="PIRSF006221">
    <property type="entry name" value="Ketosamine-3-kinase"/>
    <property type="match status" value="1"/>
</dbReference>
<dbReference type="SUPFAM" id="SSF56112">
    <property type="entry name" value="Protein kinase-like (PK-like)"/>
    <property type="match status" value="1"/>
</dbReference>
<accession>A0ABR3RVV2</accession>
<evidence type="ECO:0000256" key="1">
    <source>
        <dbReference type="ARBA" id="ARBA00011961"/>
    </source>
</evidence>
<dbReference type="Gene3D" id="3.90.1200.10">
    <property type="match status" value="1"/>
</dbReference>
<dbReference type="EC" id="2.7.1.172" evidence="1"/>
<organism evidence="3 4">
    <name type="scientific">Paraconiothyrium brasiliense</name>
    <dbReference type="NCBI Taxonomy" id="300254"/>
    <lineage>
        <taxon>Eukaryota</taxon>
        <taxon>Fungi</taxon>
        <taxon>Dikarya</taxon>
        <taxon>Ascomycota</taxon>
        <taxon>Pezizomycotina</taxon>
        <taxon>Dothideomycetes</taxon>
        <taxon>Pleosporomycetidae</taxon>
        <taxon>Pleosporales</taxon>
        <taxon>Massarineae</taxon>
        <taxon>Didymosphaeriaceae</taxon>
        <taxon>Paraconiothyrium</taxon>
    </lineage>
</organism>
<name>A0ABR3RVV2_9PLEO</name>
<reference evidence="3 4" key="1">
    <citation type="submission" date="2024-02" db="EMBL/GenBank/DDBJ databases">
        <title>De novo assembly and annotation of 12 fungi associated with fruit tree decline syndrome in Ontario, Canada.</title>
        <authorList>
            <person name="Sulman M."/>
            <person name="Ellouze W."/>
            <person name="Ilyukhin E."/>
        </authorList>
    </citation>
    <scope>NUCLEOTIDE SEQUENCE [LARGE SCALE GENOMIC DNA]</scope>
    <source>
        <strain evidence="3 4">M42-189</strain>
    </source>
</reference>
<dbReference type="Pfam" id="PF03881">
    <property type="entry name" value="Fructosamin_kin"/>
    <property type="match status" value="1"/>
</dbReference>
<dbReference type="EMBL" id="JAKJXO020000003">
    <property type="protein sequence ID" value="KAL1608520.1"/>
    <property type="molecule type" value="Genomic_DNA"/>
</dbReference>
<evidence type="ECO:0000313" key="3">
    <source>
        <dbReference type="EMBL" id="KAL1608520.1"/>
    </source>
</evidence>
<gene>
    <name evidence="3" type="ORF">SLS60_003462</name>
</gene>
<dbReference type="InterPro" id="IPR011009">
    <property type="entry name" value="Kinase-like_dom_sf"/>
</dbReference>
<dbReference type="InterPro" id="IPR016477">
    <property type="entry name" value="Fructo-/Ketosamine-3-kinase"/>
</dbReference>
<comment type="catalytic activity">
    <reaction evidence="2">
        <text>N(6)-D-ribulosyl-L-lysyl-[protein] + ATP = N(6)-(3-O-phospho-D-ribulosyl)-L-lysyl-[protein] + ADP + H(+)</text>
        <dbReference type="Rhea" id="RHEA:48432"/>
        <dbReference type="Rhea" id="RHEA-COMP:12103"/>
        <dbReference type="Rhea" id="RHEA-COMP:12104"/>
        <dbReference type="ChEBI" id="CHEBI:15378"/>
        <dbReference type="ChEBI" id="CHEBI:30616"/>
        <dbReference type="ChEBI" id="CHEBI:90418"/>
        <dbReference type="ChEBI" id="CHEBI:90420"/>
        <dbReference type="ChEBI" id="CHEBI:456216"/>
        <dbReference type="EC" id="2.7.1.172"/>
    </reaction>
    <physiologicalReaction direction="left-to-right" evidence="2">
        <dbReference type="Rhea" id="RHEA:48433"/>
    </physiologicalReaction>
</comment>
<dbReference type="PANTHER" id="PTHR12149:SF8">
    <property type="entry name" value="PROTEIN-RIBULOSAMINE 3-KINASE"/>
    <property type="match status" value="1"/>
</dbReference>
<protein>
    <recommendedName>
        <fullName evidence="1">protein-ribulosamine 3-kinase</fullName>
        <ecNumber evidence="1">2.7.1.172</ecNumber>
    </recommendedName>
</protein>
<proteinExistence type="predicted"/>
<dbReference type="Proteomes" id="UP001521785">
    <property type="component" value="Unassembled WGS sequence"/>
</dbReference>
<keyword evidence="4" id="KW-1185">Reference proteome</keyword>
<evidence type="ECO:0000256" key="2">
    <source>
        <dbReference type="ARBA" id="ARBA00048655"/>
    </source>
</evidence>